<accession>A0ACB8VFL4</accession>
<comment type="caution">
    <text evidence="1">The sequence shown here is derived from an EMBL/GenBank/DDBJ whole genome shotgun (WGS) entry which is preliminary data.</text>
</comment>
<dbReference type="EMBL" id="CM041552">
    <property type="protein sequence ID" value="KAI3354455.1"/>
    <property type="molecule type" value="Genomic_DNA"/>
</dbReference>
<keyword evidence="2" id="KW-1185">Reference proteome</keyword>
<reference evidence="1" key="1">
    <citation type="submission" date="2022-04" db="EMBL/GenBank/DDBJ databases">
        <title>Jade perch genome.</title>
        <authorList>
            <person name="Chao B."/>
        </authorList>
    </citation>
    <scope>NUCLEOTIDE SEQUENCE</scope>
    <source>
        <strain evidence="1">CB-2022</strain>
    </source>
</reference>
<protein>
    <submittedName>
        <fullName evidence="1">Uncharacterized protein</fullName>
    </submittedName>
</protein>
<proteinExistence type="predicted"/>
<dbReference type="Proteomes" id="UP000831701">
    <property type="component" value="Chromosome 22"/>
</dbReference>
<evidence type="ECO:0000313" key="2">
    <source>
        <dbReference type="Proteomes" id="UP000831701"/>
    </source>
</evidence>
<evidence type="ECO:0000313" key="1">
    <source>
        <dbReference type="EMBL" id="KAI3354455.1"/>
    </source>
</evidence>
<feature type="non-terminal residue" evidence="1">
    <location>
        <position position="319"/>
    </location>
</feature>
<name>A0ACB8VFL4_9TELE</name>
<gene>
    <name evidence="1" type="ORF">L3Q82_018966</name>
</gene>
<sequence length="319" mass="35556">MYRLSCLVSGWFRKLFTSRVSSPAQHEQEITNSSVSSVRSLSASPSSTPSSCSLPPSASGTTPLKPPQAQSALSSRLRWSRKYDVLLCHSCVDSDTEEAGRLVSFLEASPRSLRCFLRQRDECPGGAIPTEICQAVEDSHVWALLITPNFLQDEWCKYMMHQVLAQGSMSNRIIPLLQNLFHSQYPQELRFYFYIDLSRNPDRGYAQLSKTVLMYLEDLAKNEKILDSNMGSSRNELSGEGTSNKDELSSKNNTAETPIPLDVMKKGHESSSDICYTSGSWVQSPVEAGPSVWSLHVLPVPVWVLSGYSSFLPQSKDMQ</sequence>
<organism evidence="1 2">
    <name type="scientific">Scortum barcoo</name>
    <name type="common">barcoo grunter</name>
    <dbReference type="NCBI Taxonomy" id="214431"/>
    <lineage>
        <taxon>Eukaryota</taxon>
        <taxon>Metazoa</taxon>
        <taxon>Chordata</taxon>
        <taxon>Craniata</taxon>
        <taxon>Vertebrata</taxon>
        <taxon>Euteleostomi</taxon>
        <taxon>Actinopterygii</taxon>
        <taxon>Neopterygii</taxon>
        <taxon>Teleostei</taxon>
        <taxon>Neoteleostei</taxon>
        <taxon>Acanthomorphata</taxon>
        <taxon>Eupercaria</taxon>
        <taxon>Centrarchiformes</taxon>
        <taxon>Terapontoidei</taxon>
        <taxon>Terapontidae</taxon>
        <taxon>Scortum</taxon>
    </lineage>
</organism>